<reference evidence="1" key="2">
    <citation type="submission" date="2020-09" db="EMBL/GenBank/DDBJ databases">
        <authorList>
            <person name="Sun Q."/>
            <person name="Zhou Y."/>
        </authorList>
    </citation>
    <scope>NUCLEOTIDE SEQUENCE</scope>
    <source>
        <strain evidence="1">CGMCC 1.12214</strain>
    </source>
</reference>
<evidence type="ECO:0008006" key="3">
    <source>
        <dbReference type="Google" id="ProtNLM"/>
    </source>
</evidence>
<proteinExistence type="predicted"/>
<dbReference type="InterPro" id="IPR029044">
    <property type="entry name" value="Nucleotide-diphossugar_trans"/>
</dbReference>
<dbReference type="RefSeq" id="WP_188518738.1">
    <property type="nucleotide sequence ID" value="NZ_BMES01000002.1"/>
</dbReference>
<keyword evidence="2" id="KW-1185">Reference proteome</keyword>
<evidence type="ECO:0000313" key="2">
    <source>
        <dbReference type="Proteomes" id="UP000603912"/>
    </source>
</evidence>
<dbReference type="Pfam" id="PF01501">
    <property type="entry name" value="Glyco_transf_8"/>
    <property type="match status" value="1"/>
</dbReference>
<accession>A0A917I953</accession>
<sequence length="320" mass="35440">MTAPLPVCFTPDALYFRPAVFTAATLLAQPDAEGLDILFLCEDRDVAKGFEDLDPALRGRITLLPVDWTRHVADLPTRGHFTSAVNRRLALHRILPERYERFVSMDADMQVVRPGLARLAGLNLDGRALAAAYDMIFLKDFEDGPLTAEFRAYRAELGLAPDTPYFNNGLTLIDRHAWTLAGVAEEAAARLRAAPARYPFLEQSALNSVIQGAFAPLSPRYNFMGDFLLLDLEDEVEPVVRHFVNRPKPWEAGYPGAPAHAEAYASWFAASPWPSFAAEPAAPQAGDPTQKARMAPFRERLRAFLETVSFADGWRPQASA</sequence>
<organism evidence="1 2">
    <name type="scientific">Alsobacter metallidurans</name>
    <dbReference type="NCBI Taxonomy" id="340221"/>
    <lineage>
        <taxon>Bacteria</taxon>
        <taxon>Pseudomonadati</taxon>
        <taxon>Pseudomonadota</taxon>
        <taxon>Alphaproteobacteria</taxon>
        <taxon>Hyphomicrobiales</taxon>
        <taxon>Alsobacteraceae</taxon>
        <taxon>Alsobacter</taxon>
    </lineage>
</organism>
<dbReference type="GO" id="GO:0016757">
    <property type="term" value="F:glycosyltransferase activity"/>
    <property type="evidence" value="ECO:0007669"/>
    <property type="project" value="InterPro"/>
</dbReference>
<dbReference type="Gene3D" id="3.90.550.10">
    <property type="entry name" value="Spore Coat Polysaccharide Biosynthesis Protein SpsA, Chain A"/>
    <property type="match status" value="1"/>
</dbReference>
<gene>
    <name evidence="1" type="ORF">GCM10007036_32230</name>
</gene>
<name>A0A917I953_9HYPH</name>
<dbReference type="Proteomes" id="UP000603912">
    <property type="component" value="Unassembled WGS sequence"/>
</dbReference>
<dbReference type="SUPFAM" id="SSF53448">
    <property type="entry name" value="Nucleotide-diphospho-sugar transferases"/>
    <property type="match status" value="1"/>
</dbReference>
<reference evidence="1" key="1">
    <citation type="journal article" date="2014" name="Int. J. Syst. Evol. Microbiol.">
        <title>Complete genome sequence of Corynebacterium casei LMG S-19264T (=DSM 44701T), isolated from a smear-ripened cheese.</title>
        <authorList>
            <consortium name="US DOE Joint Genome Institute (JGI-PGF)"/>
            <person name="Walter F."/>
            <person name="Albersmeier A."/>
            <person name="Kalinowski J."/>
            <person name="Ruckert C."/>
        </authorList>
    </citation>
    <scope>NUCLEOTIDE SEQUENCE</scope>
    <source>
        <strain evidence="1">CGMCC 1.12214</strain>
    </source>
</reference>
<dbReference type="InterPro" id="IPR002495">
    <property type="entry name" value="Glyco_trans_8"/>
</dbReference>
<dbReference type="EMBL" id="BMES01000002">
    <property type="protein sequence ID" value="GGH25241.1"/>
    <property type="molecule type" value="Genomic_DNA"/>
</dbReference>
<evidence type="ECO:0000313" key="1">
    <source>
        <dbReference type="EMBL" id="GGH25241.1"/>
    </source>
</evidence>
<dbReference type="AlphaFoldDB" id="A0A917I953"/>
<comment type="caution">
    <text evidence="1">The sequence shown here is derived from an EMBL/GenBank/DDBJ whole genome shotgun (WGS) entry which is preliminary data.</text>
</comment>
<protein>
    <recommendedName>
        <fullName evidence="3">Lipopolysaccharide biosynthesis glycosyltransferase</fullName>
    </recommendedName>
</protein>